<dbReference type="RefSeq" id="WP_043191619.1">
    <property type="nucleotide sequence ID" value="NZ_CP009533.1"/>
</dbReference>
<dbReference type="SUPFAM" id="SSF101874">
    <property type="entry name" value="YceI-like"/>
    <property type="match status" value="1"/>
</dbReference>
<dbReference type="NCBIfam" id="NF002994">
    <property type="entry name" value="PRK03757.1"/>
    <property type="match status" value="1"/>
</dbReference>
<keyword evidence="2 3" id="KW-0574">Periplasm</keyword>
<evidence type="ECO:0000256" key="2">
    <source>
        <dbReference type="ARBA" id="ARBA00022764"/>
    </source>
</evidence>
<dbReference type="GO" id="GO:0042597">
    <property type="term" value="C:periplasmic space"/>
    <property type="evidence" value="ECO:0007669"/>
    <property type="project" value="UniProtKB-SubCell"/>
</dbReference>
<evidence type="ECO:0000259" key="4">
    <source>
        <dbReference type="SMART" id="SM00867"/>
    </source>
</evidence>
<dbReference type="InterPro" id="IPR023480">
    <property type="entry name" value="UPF0312/YceI"/>
</dbReference>
<dbReference type="AlphaFoldDB" id="A0A089YQA6"/>
<protein>
    <recommendedName>
        <fullName evidence="3">UPF0312 protein LT40_15100</fullName>
    </recommendedName>
</protein>
<comment type="subcellular location">
    <subcellularLocation>
        <location evidence="3">Periplasm</location>
    </subcellularLocation>
</comment>
<evidence type="ECO:0000256" key="3">
    <source>
        <dbReference type="HAMAP-Rule" id="MF_00780"/>
    </source>
</evidence>
<keyword evidence="1 3" id="KW-0732">Signal</keyword>
<evidence type="ECO:0000313" key="5">
    <source>
        <dbReference type="EMBL" id="AIS18643.1"/>
    </source>
</evidence>
<dbReference type="HAMAP" id="MF_00780">
    <property type="entry name" value="UPF0312"/>
    <property type="match status" value="1"/>
</dbReference>
<feature type="chain" id="PRO_5008982790" description="UPF0312 protein LT40_15100" evidence="3">
    <location>
        <begin position="24"/>
        <end position="199"/>
    </location>
</feature>
<evidence type="ECO:0000313" key="6">
    <source>
        <dbReference type="Proteomes" id="UP000029499"/>
    </source>
</evidence>
<dbReference type="PANTHER" id="PTHR34406:SF1">
    <property type="entry name" value="PROTEIN YCEI"/>
    <property type="match status" value="1"/>
</dbReference>
<organism evidence="5 6">
    <name type="scientific">Pseudomonas rhizosphaerae</name>
    <dbReference type="NCBI Taxonomy" id="216142"/>
    <lineage>
        <taxon>Bacteria</taxon>
        <taxon>Pseudomonadati</taxon>
        <taxon>Pseudomonadota</taxon>
        <taxon>Gammaproteobacteria</taxon>
        <taxon>Pseudomonadales</taxon>
        <taxon>Pseudomonadaceae</taxon>
        <taxon>Pseudomonas</taxon>
    </lineage>
</organism>
<keyword evidence="6" id="KW-1185">Reference proteome</keyword>
<dbReference type="Proteomes" id="UP000029499">
    <property type="component" value="Chromosome"/>
</dbReference>
<gene>
    <name evidence="5" type="ORF">LT40_15100</name>
</gene>
<feature type="signal peptide" evidence="3">
    <location>
        <begin position="1"/>
        <end position="23"/>
    </location>
</feature>
<proteinExistence type="inferred from homology"/>
<dbReference type="Pfam" id="PF04264">
    <property type="entry name" value="YceI"/>
    <property type="match status" value="1"/>
</dbReference>
<dbReference type="OrthoDB" id="9811006at2"/>
<evidence type="ECO:0000256" key="1">
    <source>
        <dbReference type="ARBA" id="ARBA00022729"/>
    </source>
</evidence>
<dbReference type="HOGENOM" id="CLU_071003_1_2_6"/>
<dbReference type="PANTHER" id="PTHR34406">
    <property type="entry name" value="PROTEIN YCEI"/>
    <property type="match status" value="1"/>
</dbReference>
<comment type="similarity">
    <text evidence="3">Belongs to the UPF0312 family. Type 1 subfamily.</text>
</comment>
<dbReference type="eggNOG" id="COG2353">
    <property type="taxonomic scope" value="Bacteria"/>
</dbReference>
<dbReference type="Gene3D" id="2.40.128.110">
    <property type="entry name" value="Lipid/polyisoprenoid-binding, YceI-like"/>
    <property type="match status" value="1"/>
</dbReference>
<sequence precursor="true">MLKKTLAALAIGSALFTAGQAMAADYKIDKEGQHAFVDFKISHLGYSFITGTFKDFDGSFSFDAAKPEDSKIDVTLKTASVFTNHAERDKHISSKDFLDVAAFPEATFKSTSVKPTGKSADGKTTADVTGDLTFHGVTKPVVIKATFLGEGKDPWGGYRAGFEGTTSINRKDFAPKSMDLGPQSDTVELYFTFEGVKAK</sequence>
<feature type="domain" description="Lipid/polyisoprenoid-binding YceI-like" evidence="4">
    <location>
        <begin position="25"/>
        <end position="196"/>
    </location>
</feature>
<accession>A0A089YQA6</accession>
<reference evidence="5 6" key="1">
    <citation type="journal article" date="2015" name="J. Biotechnol.">
        <title>Complete genome sequence of Pseudomonas rhizosphaerae IH5T (=DSM 16299T), a phosphate-solubilizing rhizobacterium for bacterial biofertilizer.</title>
        <authorList>
            <person name="Kwak Y."/>
            <person name="Jung B.K."/>
            <person name="Shin J.H."/>
        </authorList>
    </citation>
    <scope>NUCLEOTIDE SEQUENCE [LARGE SCALE GENOMIC DNA]</scope>
    <source>
        <strain evidence="5">DSM 16299</strain>
    </source>
</reference>
<name>A0A089YQA6_9PSED</name>
<dbReference type="InterPro" id="IPR007372">
    <property type="entry name" value="Lipid/polyisoprenoid-bd_YceI"/>
</dbReference>
<dbReference type="SMART" id="SM00867">
    <property type="entry name" value="YceI"/>
    <property type="match status" value="1"/>
</dbReference>
<dbReference type="InterPro" id="IPR036761">
    <property type="entry name" value="TTHA0802/YceI-like_sf"/>
</dbReference>
<dbReference type="KEGG" id="prh:LT40_15100"/>
<dbReference type="EMBL" id="CP009533">
    <property type="protein sequence ID" value="AIS18643.1"/>
    <property type="molecule type" value="Genomic_DNA"/>
</dbReference>